<evidence type="ECO:0000256" key="1">
    <source>
        <dbReference type="ARBA" id="ARBA00004275"/>
    </source>
</evidence>
<dbReference type="InterPro" id="IPR000873">
    <property type="entry name" value="AMP-dep_synth/lig_dom"/>
</dbReference>
<comment type="similarity">
    <text evidence="2">Belongs to the ATP-dependent AMP-binding enzyme family.</text>
</comment>
<proteinExistence type="inferred from homology"/>
<dbReference type="SUPFAM" id="SSF56801">
    <property type="entry name" value="Acetyl-CoA synthetase-like"/>
    <property type="match status" value="1"/>
</dbReference>
<evidence type="ECO:0000259" key="5">
    <source>
        <dbReference type="Pfam" id="PF00501"/>
    </source>
</evidence>
<keyword evidence="3" id="KW-0436">Ligase</keyword>
<keyword evidence="4" id="KW-0576">Peroxisome</keyword>
<evidence type="ECO:0000256" key="4">
    <source>
        <dbReference type="ARBA" id="ARBA00023140"/>
    </source>
</evidence>
<dbReference type="GO" id="GO:0005777">
    <property type="term" value="C:peroxisome"/>
    <property type="evidence" value="ECO:0007669"/>
    <property type="project" value="UniProtKB-SubCell"/>
</dbReference>
<dbReference type="EMBL" id="OD012653">
    <property type="protein sequence ID" value="CAD7417083.1"/>
    <property type="molecule type" value="Genomic_DNA"/>
</dbReference>
<name>A0A7R9DLT3_TIMPO</name>
<protein>
    <recommendedName>
        <fullName evidence="5">AMP-dependent synthetase/ligase domain-containing protein</fullName>
    </recommendedName>
</protein>
<accession>A0A7R9DLT3</accession>
<dbReference type="AlphaFoldDB" id="A0A7R9DLT3"/>
<dbReference type="PANTHER" id="PTHR24096">
    <property type="entry name" value="LONG-CHAIN-FATTY-ACID--COA LIGASE"/>
    <property type="match status" value="1"/>
</dbReference>
<reference evidence="6" key="1">
    <citation type="submission" date="2020-11" db="EMBL/GenBank/DDBJ databases">
        <authorList>
            <person name="Tran Van P."/>
        </authorList>
    </citation>
    <scope>NUCLEOTIDE SEQUENCE</scope>
</reference>
<gene>
    <name evidence="6" type="ORF">TPSB3V08_LOCUS11510</name>
</gene>
<dbReference type="PANTHER" id="PTHR24096:SF149">
    <property type="entry name" value="AMP-BINDING DOMAIN-CONTAINING PROTEIN-RELATED"/>
    <property type="match status" value="1"/>
</dbReference>
<organism evidence="6">
    <name type="scientific">Timema poppense</name>
    <name type="common">Walking stick</name>
    <dbReference type="NCBI Taxonomy" id="170557"/>
    <lineage>
        <taxon>Eukaryota</taxon>
        <taxon>Metazoa</taxon>
        <taxon>Ecdysozoa</taxon>
        <taxon>Arthropoda</taxon>
        <taxon>Hexapoda</taxon>
        <taxon>Insecta</taxon>
        <taxon>Pterygota</taxon>
        <taxon>Neoptera</taxon>
        <taxon>Polyneoptera</taxon>
        <taxon>Phasmatodea</taxon>
        <taxon>Timematodea</taxon>
        <taxon>Timematoidea</taxon>
        <taxon>Timematidae</taxon>
        <taxon>Timema</taxon>
    </lineage>
</organism>
<dbReference type="Gene3D" id="3.40.50.980">
    <property type="match status" value="2"/>
</dbReference>
<comment type="subcellular location">
    <subcellularLocation>
        <location evidence="1">Peroxisome</location>
    </subcellularLocation>
</comment>
<evidence type="ECO:0000256" key="3">
    <source>
        <dbReference type="ARBA" id="ARBA00022598"/>
    </source>
</evidence>
<dbReference type="Pfam" id="PF00501">
    <property type="entry name" value="AMP-binding"/>
    <property type="match status" value="1"/>
</dbReference>
<sequence length="147" mass="16943">MGRERQFLRHLTLEMFVSDYVSEQGRPKHFHLHRVEHPKEQVAFIFCSSGTTGLPKGVMITHHNVLSLIGQSEGRLRLIVTGARYAVESDNLPLIEGYALGFLPMYHAYGLMTLLYMLEFESTMVVMPHFNPETFLRTIQEYKVSAR</sequence>
<dbReference type="PROSITE" id="PS00455">
    <property type="entry name" value="AMP_BINDING"/>
    <property type="match status" value="1"/>
</dbReference>
<feature type="domain" description="AMP-dependent synthetase/ligase" evidence="5">
    <location>
        <begin position="35"/>
        <end position="145"/>
    </location>
</feature>
<dbReference type="InterPro" id="IPR020845">
    <property type="entry name" value="AMP-binding_CS"/>
</dbReference>
<evidence type="ECO:0000256" key="2">
    <source>
        <dbReference type="ARBA" id="ARBA00006432"/>
    </source>
</evidence>
<evidence type="ECO:0000313" key="6">
    <source>
        <dbReference type="EMBL" id="CAD7417083.1"/>
    </source>
</evidence>
<dbReference type="GO" id="GO:0016405">
    <property type="term" value="F:CoA-ligase activity"/>
    <property type="evidence" value="ECO:0007669"/>
    <property type="project" value="TreeGrafter"/>
</dbReference>